<reference evidence="4" key="1">
    <citation type="journal article" date="2019" name="Int. J. Syst. Evol. Microbiol.">
        <title>The Global Catalogue of Microorganisms (GCM) 10K type strain sequencing project: providing services to taxonomists for standard genome sequencing and annotation.</title>
        <authorList>
            <consortium name="The Broad Institute Genomics Platform"/>
            <consortium name="The Broad Institute Genome Sequencing Center for Infectious Disease"/>
            <person name="Wu L."/>
            <person name="Ma J."/>
        </authorList>
    </citation>
    <scope>NUCLEOTIDE SEQUENCE [LARGE SCALE GENOMIC DNA]</scope>
    <source>
        <strain evidence="4">KCTC 19812</strain>
    </source>
</reference>
<evidence type="ECO:0000313" key="4">
    <source>
        <dbReference type="Proteomes" id="UP001597414"/>
    </source>
</evidence>
<proteinExistence type="inferred from homology"/>
<protein>
    <submittedName>
        <fullName evidence="3">ComF family protein</fullName>
    </submittedName>
</protein>
<dbReference type="Gene3D" id="3.40.50.2020">
    <property type="match status" value="1"/>
</dbReference>
<gene>
    <name evidence="3" type="ORF">ACFSKV_19875</name>
</gene>
<dbReference type="Proteomes" id="UP001597414">
    <property type="component" value="Unassembled WGS sequence"/>
</dbReference>
<dbReference type="PANTHER" id="PTHR47505:SF1">
    <property type="entry name" value="DNA UTILIZATION PROTEIN YHGH"/>
    <property type="match status" value="1"/>
</dbReference>
<dbReference type="InterPro" id="IPR051910">
    <property type="entry name" value="ComF/GntX_DNA_util-trans"/>
</dbReference>
<evidence type="ECO:0000259" key="2">
    <source>
        <dbReference type="Pfam" id="PF00156"/>
    </source>
</evidence>
<keyword evidence="4" id="KW-1185">Reference proteome</keyword>
<dbReference type="PANTHER" id="PTHR47505">
    <property type="entry name" value="DNA UTILIZATION PROTEIN YHGH"/>
    <property type="match status" value="1"/>
</dbReference>
<organism evidence="3 4">
    <name type="scientific">Shivajiella indica</name>
    <dbReference type="NCBI Taxonomy" id="872115"/>
    <lineage>
        <taxon>Bacteria</taxon>
        <taxon>Pseudomonadati</taxon>
        <taxon>Bacteroidota</taxon>
        <taxon>Cytophagia</taxon>
        <taxon>Cytophagales</taxon>
        <taxon>Cyclobacteriaceae</taxon>
        <taxon>Shivajiella</taxon>
    </lineage>
</organism>
<sequence length="164" mass="18595">MAFLRFTKMGESQKLLHQLKYKNRPAIGLELGRIYGNLLKANGFKNYWDQITPVPLHPLKQKRRGYNQSEQFALGLGESMEIPVKLSIKRSFFTETQTKKTRIERIQNVADVFELEPNQNVENQRILLVDDVMTTGATLSTCANVLLQANSKLVDMAVIAAGKN</sequence>
<comment type="similarity">
    <text evidence="1">Belongs to the ComF/GntX family.</text>
</comment>
<evidence type="ECO:0000256" key="1">
    <source>
        <dbReference type="ARBA" id="ARBA00008007"/>
    </source>
</evidence>
<dbReference type="Pfam" id="PF00156">
    <property type="entry name" value="Pribosyltran"/>
    <property type="match status" value="1"/>
</dbReference>
<evidence type="ECO:0000313" key="3">
    <source>
        <dbReference type="EMBL" id="MFD2203846.1"/>
    </source>
</evidence>
<comment type="caution">
    <text evidence="3">The sequence shown here is derived from an EMBL/GenBank/DDBJ whole genome shotgun (WGS) entry which is preliminary data.</text>
</comment>
<dbReference type="InterPro" id="IPR029057">
    <property type="entry name" value="PRTase-like"/>
</dbReference>
<feature type="domain" description="Phosphoribosyltransferase" evidence="2">
    <location>
        <begin position="71"/>
        <end position="162"/>
    </location>
</feature>
<dbReference type="CDD" id="cd06223">
    <property type="entry name" value="PRTases_typeI"/>
    <property type="match status" value="1"/>
</dbReference>
<accession>A0ABW5BEL2</accession>
<name>A0ABW5BEL2_9BACT</name>
<dbReference type="EMBL" id="JBHUIV010000034">
    <property type="protein sequence ID" value="MFD2203846.1"/>
    <property type="molecule type" value="Genomic_DNA"/>
</dbReference>
<dbReference type="SUPFAM" id="SSF53271">
    <property type="entry name" value="PRTase-like"/>
    <property type="match status" value="1"/>
</dbReference>
<dbReference type="InterPro" id="IPR000836">
    <property type="entry name" value="PRTase_dom"/>
</dbReference>